<gene>
    <name evidence="2" type="ORF">GT755_38320</name>
</gene>
<dbReference type="PANTHER" id="PTHR13696:SF96">
    <property type="entry name" value="COBQ_COBB_MIND_PARA NUCLEOTIDE BINDING DOMAIN-CONTAINING PROTEIN"/>
    <property type="match status" value="1"/>
</dbReference>
<feature type="domain" description="CobQ/CobB/MinD/ParA nucleotide binding" evidence="1">
    <location>
        <begin position="4"/>
        <end position="175"/>
    </location>
</feature>
<comment type="caution">
    <text evidence="2">The sequence shown here is derived from an EMBL/GenBank/DDBJ whole genome shotgun (WGS) entry which is preliminary data.</text>
</comment>
<dbReference type="EMBL" id="WXEW01000021">
    <property type="protein sequence ID" value="NAS27511.1"/>
    <property type="molecule type" value="Genomic_DNA"/>
</dbReference>
<evidence type="ECO:0000313" key="3">
    <source>
        <dbReference type="Proteomes" id="UP000479526"/>
    </source>
</evidence>
<sequence length="212" mass="22617">MLVIAVVNLKGGSTKTTTAGHLAAAFHEAGMKVLGVDADGENESLQSWQEAADLPWPVITLAVSNVHKQLPGIVGDKYDVVVIDTPPMKAQRGTVYSVLRIATHVVIPMAPTPVEYDRLAAVRELIDEVAGDREDGQPPIHAVLLTRVKPRAASTTVYRQLVTNDGVTVLKAQVGALERFAQSWGDPMTGVLDTSYGEAAMELLDLEAAVKA</sequence>
<organism evidence="2 3">
    <name type="scientific">Herbidospora solisilvae</name>
    <dbReference type="NCBI Taxonomy" id="2696284"/>
    <lineage>
        <taxon>Bacteria</taxon>
        <taxon>Bacillati</taxon>
        <taxon>Actinomycetota</taxon>
        <taxon>Actinomycetes</taxon>
        <taxon>Streptosporangiales</taxon>
        <taxon>Streptosporangiaceae</taxon>
        <taxon>Herbidospora</taxon>
    </lineage>
</organism>
<dbReference type="Pfam" id="PF01656">
    <property type="entry name" value="CbiA"/>
    <property type="match status" value="1"/>
</dbReference>
<name>A0A7C9N2M3_9ACTN</name>
<dbReference type="PANTHER" id="PTHR13696">
    <property type="entry name" value="P-LOOP CONTAINING NUCLEOSIDE TRIPHOSPHATE HYDROLASE"/>
    <property type="match status" value="1"/>
</dbReference>
<dbReference type="SUPFAM" id="SSF52540">
    <property type="entry name" value="P-loop containing nucleoside triphosphate hydrolases"/>
    <property type="match status" value="1"/>
</dbReference>
<dbReference type="AlphaFoldDB" id="A0A7C9N2M3"/>
<dbReference type="InterPro" id="IPR050678">
    <property type="entry name" value="DNA_Partitioning_ATPase"/>
</dbReference>
<keyword evidence="3" id="KW-1185">Reference proteome</keyword>
<dbReference type="Gene3D" id="3.40.50.300">
    <property type="entry name" value="P-loop containing nucleotide triphosphate hydrolases"/>
    <property type="match status" value="1"/>
</dbReference>
<accession>A0A7C9N2M3</accession>
<dbReference type="PIRSF" id="PIRSF009320">
    <property type="entry name" value="Nuc_binding_HP_1000"/>
    <property type="match status" value="1"/>
</dbReference>
<reference evidence="2 3" key="1">
    <citation type="submission" date="2020-01" db="EMBL/GenBank/DDBJ databases">
        <title>Herbidospora sp. NEAU-GS84 nov., a novel actinomycete isolated from soil.</title>
        <authorList>
            <person name="Han L."/>
        </authorList>
    </citation>
    <scope>NUCLEOTIDE SEQUENCE [LARGE SCALE GENOMIC DNA]</scope>
    <source>
        <strain evidence="2 3">NEAU-GS84</strain>
    </source>
</reference>
<dbReference type="Proteomes" id="UP000479526">
    <property type="component" value="Unassembled WGS sequence"/>
</dbReference>
<dbReference type="CDD" id="cd02042">
    <property type="entry name" value="ParAB_family"/>
    <property type="match status" value="1"/>
</dbReference>
<dbReference type="InterPro" id="IPR002586">
    <property type="entry name" value="CobQ/CobB/MinD/ParA_Nub-bd_dom"/>
</dbReference>
<proteinExistence type="predicted"/>
<dbReference type="InterPro" id="IPR027417">
    <property type="entry name" value="P-loop_NTPase"/>
</dbReference>
<protein>
    <submittedName>
        <fullName evidence="2">AAA family ATPase</fullName>
    </submittedName>
</protein>
<evidence type="ECO:0000259" key="1">
    <source>
        <dbReference type="Pfam" id="PF01656"/>
    </source>
</evidence>
<evidence type="ECO:0000313" key="2">
    <source>
        <dbReference type="EMBL" id="NAS27511.1"/>
    </source>
</evidence>